<dbReference type="EMBL" id="QBLH01001066">
    <property type="protein sequence ID" value="TGZ53285.1"/>
    <property type="molecule type" value="Genomic_DNA"/>
</dbReference>
<gene>
    <name evidence="1" type="ORF">DBV15_04268</name>
</gene>
<sequence length="92" mass="10747">MTQIETVEGALPRKTGFMVHGLLSMHGDCSSCLESERDNESRYLWHQKTYHHRAARYSERFYQQGDVLQCKISNGALTEHDTQRDNYQGQLR</sequence>
<protein>
    <submittedName>
        <fullName evidence="1">Uncharacterized protein</fullName>
    </submittedName>
</protein>
<proteinExistence type="predicted"/>
<evidence type="ECO:0000313" key="2">
    <source>
        <dbReference type="Proteomes" id="UP000310200"/>
    </source>
</evidence>
<name>A0A4S2KTJ0_9HYME</name>
<keyword evidence="2" id="KW-1185">Reference proteome</keyword>
<evidence type="ECO:0000313" key="1">
    <source>
        <dbReference type="EMBL" id="TGZ53285.1"/>
    </source>
</evidence>
<accession>A0A4S2KTJ0</accession>
<comment type="caution">
    <text evidence="1">The sequence shown here is derived from an EMBL/GenBank/DDBJ whole genome shotgun (WGS) entry which is preliminary data.</text>
</comment>
<reference evidence="1 2" key="1">
    <citation type="journal article" date="2019" name="Philos. Trans. R. Soc. Lond., B, Biol. Sci.">
        <title>Ant behaviour and brain gene expression of defending hosts depend on the ecological success of the intruding social parasite.</title>
        <authorList>
            <person name="Kaur R."/>
            <person name="Stoldt M."/>
            <person name="Jongepier E."/>
            <person name="Feldmeyer B."/>
            <person name="Menzel F."/>
            <person name="Bornberg-Bauer E."/>
            <person name="Foitzik S."/>
        </authorList>
    </citation>
    <scope>NUCLEOTIDE SEQUENCE [LARGE SCALE GENOMIC DNA]</scope>
    <source>
        <tissue evidence="1">Whole body</tissue>
    </source>
</reference>
<dbReference type="AlphaFoldDB" id="A0A4S2KTJ0"/>
<organism evidence="1 2">
    <name type="scientific">Temnothorax longispinosus</name>
    <dbReference type="NCBI Taxonomy" id="300112"/>
    <lineage>
        <taxon>Eukaryota</taxon>
        <taxon>Metazoa</taxon>
        <taxon>Ecdysozoa</taxon>
        <taxon>Arthropoda</taxon>
        <taxon>Hexapoda</taxon>
        <taxon>Insecta</taxon>
        <taxon>Pterygota</taxon>
        <taxon>Neoptera</taxon>
        <taxon>Endopterygota</taxon>
        <taxon>Hymenoptera</taxon>
        <taxon>Apocrita</taxon>
        <taxon>Aculeata</taxon>
        <taxon>Formicoidea</taxon>
        <taxon>Formicidae</taxon>
        <taxon>Myrmicinae</taxon>
        <taxon>Temnothorax</taxon>
    </lineage>
</organism>
<dbReference type="Proteomes" id="UP000310200">
    <property type="component" value="Unassembled WGS sequence"/>
</dbReference>